<name>A0ABQ5RA89_9ACTN</name>
<protein>
    <submittedName>
        <fullName evidence="1">Uncharacterized protein</fullName>
    </submittedName>
</protein>
<accession>A0ABQ5RA89</accession>
<keyword evidence="2" id="KW-1185">Reference proteome</keyword>
<comment type="caution">
    <text evidence="1">The sequence shown here is derived from an EMBL/GenBank/DDBJ whole genome shotgun (WGS) entry which is preliminary data.</text>
</comment>
<organism evidence="1 2">
    <name type="scientific">Phytohabitans aurantiacus</name>
    <dbReference type="NCBI Taxonomy" id="3016789"/>
    <lineage>
        <taxon>Bacteria</taxon>
        <taxon>Bacillati</taxon>
        <taxon>Actinomycetota</taxon>
        <taxon>Actinomycetes</taxon>
        <taxon>Micromonosporales</taxon>
        <taxon>Micromonosporaceae</taxon>
    </lineage>
</organism>
<proteinExistence type="predicted"/>
<gene>
    <name evidence="1" type="ORF">Pa4123_89630</name>
</gene>
<dbReference type="Proteomes" id="UP001144280">
    <property type="component" value="Unassembled WGS sequence"/>
</dbReference>
<reference evidence="1" key="1">
    <citation type="submission" date="2022-12" db="EMBL/GenBank/DDBJ databases">
        <title>New Phytohabitans aurantiacus sp. RD004123 nov., an actinomycete isolated from soil.</title>
        <authorList>
            <person name="Triningsih D.W."/>
            <person name="Harunari E."/>
            <person name="Igarashi Y."/>
        </authorList>
    </citation>
    <scope>NUCLEOTIDE SEQUENCE</scope>
    <source>
        <strain evidence="1">RD004123</strain>
    </source>
</reference>
<sequence length="81" mass="8336">MLTAALASADDEPSSAPGALHAAASIASAAIAAPRRDKRVILCSGIYGSLLVPAPGGRPHGRRRADSCTAQRERVKFAKLI</sequence>
<dbReference type="EMBL" id="BSDI01000095">
    <property type="protein sequence ID" value="GLI03684.1"/>
    <property type="molecule type" value="Genomic_DNA"/>
</dbReference>
<evidence type="ECO:0000313" key="2">
    <source>
        <dbReference type="Proteomes" id="UP001144280"/>
    </source>
</evidence>
<evidence type="ECO:0000313" key="1">
    <source>
        <dbReference type="EMBL" id="GLI03684.1"/>
    </source>
</evidence>